<keyword evidence="4" id="KW-0804">Transcription</keyword>
<accession>A0AAV8YHF9</accession>
<dbReference type="Pfam" id="PF07716">
    <property type="entry name" value="bZIP_2"/>
    <property type="match status" value="1"/>
</dbReference>
<proteinExistence type="predicted"/>
<feature type="region of interest" description="Disordered" evidence="7">
    <location>
        <begin position="118"/>
        <end position="141"/>
    </location>
</feature>
<sequence length="197" mass="23308">MYAKSKTLENKNNMNYNIKQKQGEKSNDPVYLEKRKKNNEAPKRSRDARRAKGDEISIRCAFLKQENMRLKLKLVSLESEAERLRMKMIYNHQNRFLLCYDQVQHVYTISCIPDYKSRRTTSRASSSRPTRKKKTSDTRLHDELPEPKAFTFVHGISDPNILRKISIHRPFKKISSDTLPLTFSDVFMTKMHQMHQD</sequence>
<comment type="subcellular location">
    <subcellularLocation>
        <location evidence="1">Nucleus</location>
    </subcellularLocation>
</comment>
<dbReference type="CDD" id="cd14695">
    <property type="entry name" value="bZIP_HLF"/>
    <property type="match status" value="1"/>
</dbReference>
<feature type="coiled-coil region" evidence="6">
    <location>
        <begin position="60"/>
        <end position="87"/>
    </location>
</feature>
<evidence type="ECO:0000256" key="7">
    <source>
        <dbReference type="SAM" id="MobiDB-lite"/>
    </source>
</evidence>
<dbReference type="SUPFAM" id="SSF57959">
    <property type="entry name" value="Leucine zipper domain"/>
    <property type="match status" value="1"/>
</dbReference>
<dbReference type="PROSITE" id="PS50217">
    <property type="entry name" value="BZIP"/>
    <property type="match status" value="1"/>
</dbReference>
<feature type="region of interest" description="Disordered" evidence="7">
    <location>
        <begin position="1"/>
        <end position="52"/>
    </location>
</feature>
<dbReference type="SMART" id="SM00338">
    <property type="entry name" value="BRLZ"/>
    <property type="match status" value="1"/>
</dbReference>
<dbReference type="EMBL" id="JAPWTK010000103">
    <property type="protein sequence ID" value="KAJ8950234.1"/>
    <property type="molecule type" value="Genomic_DNA"/>
</dbReference>
<evidence type="ECO:0000256" key="3">
    <source>
        <dbReference type="ARBA" id="ARBA00023125"/>
    </source>
</evidence>
<feature type="compositionally biased region" description="Polar residues" evidence="7">
    <location>
        <begin position="10"/>
        <end position="20"/>
    </location>
</feature>
<feature type="domain" description="BZIP" evidence="8">
    <location>
        <begin position="28"/>
        <end position="85"/>
    </location>
</feature>
<feature type="compositionally biased region" description="Basic and acidic residues" evidence="7">
    <location>
        <begin position="21"/>
        <end position="52"/>
    </location>
</feature>
<dbReference type="InterPro" id="IPR046347">
    <property type="entry name" value="bZIP_sf"/>
</dbReference>
<evidence type="ECO:0000313" key="10">
    <source>
        <dbReference type="Proteomes" id="UP001162162"/>
    </source>
</evidence>
<reference evidence="9" key="1">
    <citation type="journal article" date="2023" name="Insect Mol. Biol.">
        <title>Genome sequencing provides insights into the evolution of gene families encoding plant cell wall-degrading enzymes in longhorned beetles.</title>
        <authorList>
            <person name="Shin N.R."/>
            <person name="Okamura Y."/>
            <person name="Kirsch R."/>
            <person name="Pauchet Y."/>
        </authorList>
    </citation>
    <scope>NUCLEOTIDE SEQUENCE</scope>
    <source>
        <strain evidence="9">AMC_N1</strain>
    </source>
</reference>
<evidence type="ECO:0000256" key="1">
    <source>
        <dbReference type="ARBA" id="ARBA00004123"/>
    </source>
</evidence>
<protein>
    <recommendedName>
        <fullName evidence="8">BZIP domain-containing protein</fullName>
    </recommendedName>
</protein>
<keyword evidence="2" id="KW-0805">Transcription regulation</keyword>
<dbReference type="AlphaFoldDB" id="A0AAV8YHF9"/>
<keyword evidence="6" id="KW-0175">Coiled coil</keyword>
<keyword evidence="10" id="KW-1185">Reference proteome</keyword>
<dbReference type="InterPro" id="IPR004827">
    <property type="entry name" value="bZIP"/>
</dbReference>
<evidence type="ECO:0000256" key="4">
    <source>
        <dbReference type="ARBA" id="ARBA00023163"/>
    </source>
</evidence>
<dbReference type="PANTHER" id="PTHR11988:SF27">
    <property type="entry name" value="GH27708P"/>
    <property type="match status" value="1"/>
</dbReference>
<gene>
    <name evidence="9" type="ORF">NQ318_006208</name>
</gene>
<evidence type="ECO:0000256" key="2">
    <source>
        <dbReference type="ARBA" id="ARBA00023015"/>
    </source>
</evidence>
<evidence type="ECO:0000256" key="5">
    <source>
        <dbReference type="ARBA" id="ARBA00023242"/>
    </source>
</evidence>
<name>A0AAV8YHF9_9CUCU</name>
<keyword evidence="3" id="KW-0238">DNA-binding</keyword>
<organism evidence="9 10">
    <name type="scientific">Aromia moschata</name>
    <dbReference type="NCBI Taxonomy" id="1265417"/>
    <lineage>
        <taxon>Eukaryota</taxon>
        <taxon>Metazoa</taxon>
        <taxon>Ecdysozoa</taxon>
        <taxon>Arthropoda</taxon>
        <taxon>Hexapoda</taxon>
        <taxon>Insecta</taxon>
        <taxon>Pterygota</taxon>
        <taxon>Neoptera</taxon>
        <taxon>Endopterygota</taxon>
        <taxon>Coleoptera</taxon>
        <taxon>Polyphaga</taxon>
        <taxon>Cucujiformia</taxon>
        <taxon>Chrysomeloidea</taxon>
        <taxon>Cerambycidae</taxon>
        <taxon>Cerambycinae</taxon>
        <taxon>Callichromatini</taxon>
        <taxon>Aromia</taxon>
    </lineage>
</organism>
<evidence type="ECO:0000256" key="6">
    <source>
        <dbReference type="SAM" id="Coils"/>
    </source>
</evidence>
<dbReference type="PANTHER" id="PTHR11988">
    <property type="entry name" value="THYROTROPH EMBRYONIC FACTOR RELATED"/>
    <property type="match status" value="1"/>
</dbReference>
<dbReference type="GO" id="GO:0000981">
    <property type="term" value="F:DNA-binding transcription factor activity, RNA polymerase II-specific"/>
    <property type="evidence" value="ECO:0007669"/>
    <property type="project" value="TreeGrafter"/>
</dbReference>
<dbReference type="InterPro" id="IPR040223">
    <property type="entry name" value="PAR_bZIP"/>
</dbReference>
<keyword evidence="5" id="KW-0539">Nucleus</keyword>
<dbReference type="Proteomes" id="UP001162162">
    <property type="component" value="Unassembled WGS sequence"/>
</dbReference>
<dbReference type="GO" id="GO:0005634">
    <property type="term" value="C:nucleus"/>
    <property type="evidence" value="ECO:0007669"/>
    <property type="project" value="UniProtKB-SubCell"/>
</dbReference>
<dbReference type="GO" id="GO:0000978">
    <property type="term" value="F:RNA polymerase II cis-regulatory region sequence-specific DNA binding"/>
    <property type="evidence" value="ECO:0007669"/>
    <property type="project" value="TreeGrafter"/>
</dbReference>
<comment type="caution">
    <text evidence="9">The sequence shown here is derived from an EMBL/GenBank/DDBJ whole genome shotgun (WGS) entry which is preliminary data.</text>
</comment>
<evidence type="ECO:0000259" key="8">
    <source>
        <dbReference type="PROSITE" id="PS50217"/>
    </source>
</evidence>
<dbReference type="Gene3D" id="1.20.5.170">
    <property type="match status" value="1"/>
</dbReference>
<evidence type="ECO:0000313" key="9">
    <source>
        <dbReference type="EMBL" id="KAJ8950234.1"/>
    </source>
</evidence>